<evidence type="ECO:0000313" key="1">
    <source>
        <dbReference type="EMBL" id="MBO1997244.1"/>
    </source>
</evidence>
<dbReference type="EMBL" id="JAGETM010000003">
    <property type="protein sequence ID" value="MBO1997244.1"/>
    <property type="molecule type" value="Genomic_DNA"/>
</dbReference>
<reference evidence="1" key="1">
    <citation type="submission" date="2021-03" db="EMBL/GenBank/DDBJ databases">
        <title>Molecular epidemiology and mechanisms of colistin and carbapenem resistance in Enterobacteriaceae from clinical isolates, the environment and porcine samples in Pretoria, South Africa.</title>
        <authorList>
            <person name="Bogoshi D."/>
            <person name="Mbelle N.M."/>
            <person name="Naidoo V."/>
            <person name="Osei Sekyere J."/>
        </authorList>
    </citation>
    <scope>NUCLEOTIDE SEQUENCE</scope>
    <source>
        <strain evidence="1">C027</strain>
    </source>
</reference>
<comment type="caution">
    <text evidence="1">The sequence shown here is derived from an EMBL/GenBank/DDBJ whole genome shotgun (WGS) entry which is preliminary data.</text>
</comment>
<accession>A0A939NRW3</accession>
<protein>
    <submittedName>
        <fullName evidence="1">Uncharacterized protein</fullName>
    </submittedName>
</protein>
<proteinExistence type="predicted"/>
<name>A0A939NRW3_KLEPN</name>
<dbReference type="Proteomes" id="UP000664002">
    <property type="component" value="Unassembled WGS sequence"/>
</dbReference>
<gene>
    <name evidence="1" type="ORF">J4730_06450</name>
</gene>
<dbReference type="AlphaFoldDB" id="A0A939NRW3"/>
<organism evidence="1 2">
    <name type="scientific">Klebsiella pneumoniae</name>
    <dbReference type="NCBI Taxonomy" id="573"/>
    <lineage>
        <taxon>Bacteria</taxon>
        <taxon>Pseudomonadati</taxon>
        <taxon>Pseudomonadota</taxon>
        <taxon>Gammaproteobacteria</taxon>
        <taxon>Enterobacterales</taxon>
        <taxon>Enterobacteriaceae</taxon>
        <taxon>Klebsiella/Raoultella group</taxon>
        <taxon>Klebsiella</taxon>
        <taxon>Klebsiella pneumoniae complex</taxon>
    </lineage>
</organism>
<sequence length="85" mass="8984">MAPNPATLLCRYSAGDSYALPGPVIWRSIRARRPAQAGAAGQGSRCGAALCRVAAATYPAYGPCDLSLIYSPLLLKLPVLRPQNR</sequence>
<evidence type="ECO:0000313" key="2">
    <source>
        <dbReference type="Proteomes" id="UP000664002"/>
    </source>
</evidence>